<sequence>MTLPPQQVASVRWAAVFPWLILVRAARVALMMRVIFLALIGVAATSGGWLLVESSPLGDRALGELQAEPQARISPPRSLALPAPGEPETMVIQSSYAPGPLVGAWRWVIQPFTNMPRAAGWRSQLALLLAGIWSLCVWALFGGAIARIAGVYLACGETIGPLAALRASARTWRSAVGALLLVALAITLLALPLVLAGLLLRSDVMALLLGFAWIIALCGGAATAILAIGLGFGWPLMWSTVAVERTDSFDAISRGFAYLYQRPLHLLFYFTAASVLGALAQFAVDFGVRTTTAATDVAVGIGAGEGRLRDLGWDGNGVSHDLSEVGEFGATAIQFWTNAVRAAARYFPLAYFWPATTAIYLLLRRDIDGAEMTEVAFDEGEPKPGLPRLTPDAATGVPQVERSPDGATPTE</sequence>
<proteinExistence type="predicted"/>
<protein>
    <submittedName>
        <fullName evidence="3">Uncharacterized protein</fullName>
    </submittedName>
</protein>
<organism evidence="3 4">
    <name type="scientific">Lacipirellula limnantheis</name>
    <dbReference type="NCBI Taxonomy" id="2528024"/>
    <lineage>
        <taxon>Bacteria</taxon>
        <taxon>Pseudomonadati</taxon>
        <taxon>Planctomycetota</taxon>
        <taxon>Planctomycetia</taxon>
        <taxon>Pirellulales</taxon>
        <taxon>Lacipirellulaceae</taxon>
        <taxon>Lacipirellula</taxon>
    </lineage>
</organism>
<feature type="region of interest" description="Disordered" evidence="1">
    <location>
        <begin position="377"/>
        <end position="411"/>
    </location>
</feature>
<dbReference type="EMBL" id="CP036339">
    <property type="protein sequence ID" value="QDT72977.1"/>
    <property type="molecule type" value="Genomic_DNA"/>
</dbReference>
<name>A0A517TX88_9BACT</name>
<dbReference type="OrthoDB" id="260428at2"/>
<evidence type="ECO:0000256" key="1">
    <source>
        <dbReference type="SAM" id="MobiDB-lite"/>
    </source>
</evidence>
<keyword evidence="2" id="KW-0812">Transmembrane</keyword>
<feature type="transmembrane region" description="Helical" evidence="2">
    <location>
        <begin position="206"/>
        <end position="230"/>
    </location>
</feature>
<reference evidence="3 4" key="1">
    <citation type="submission" date="2019-02" db="EMBL/GenBank/DDBJ databases">
        <title>Deep-cultivation of Planctomycetes and their phenomic and genomic characterization uncovers novel biology.</title>
        <authorList>
            <person name="Wiegand S."/>
            <person name="Jogler M."/>
            <person name="Boedeker C."/>
            <person name="Pinto D."/>
            <person name="Vollmers J."/>
            <person name="Rivas-Marin E."/>
            <person name="Kohn T."/>
            <person name="Peeters S.H."/>
            <person name="Heuer A."/>
            <person name="Rast P."/>
            <person name="Oberbeckmann S."/>
            <person name="Bunk B."/>
            <person name="Jeske O."/>
            <person name="Meyerdierks A."/>
            <person name="Storesund J.E."/>
            <person name="Kallscheuer N."/>
            <person name="Luecker S."/>
            <person name="Lage O.M."/>
            <person name="Pohl T."/>
            <person name="Merkel B.J."/>
            <person name="Hornburger P."/>
            <person name="Mueller R.-W."/>
            <person name="Bruemmer F."/>
            <person name="Labrenz M."/>
            <person name="Spormann A.M."/>
            <person name="Op den Camp H."/>
            <person name="Overmann J."/>
            <person name="Amann R."/>
            <person name="Jetten M.S.M."/>
            <person name="Mascher T."/>
            <person name="Medema M.H."/>
            <person name="Devos D.P."/>
            <person name="Kaster A.-K."/>
            <person name="Ovreas L."/>
            <person name="Rohde M."/>
            <person name="Galperin M.Y."/>
            <person name="Jogler C."/>
        </authorList>
    </citation>
    <scope>NUCLEOTIDE SEQUENCE [LARGE SCALE GENOMIC DNA]</scope>
    <source>
        <strain evidence="3 4">I41</strain>
    </source>
</reference>
<feature type="transmembrane region" description="Helical" evidence="2">
    <location>
        <begin position="176"/>
        <end position="200"/>
    </location>
</feature>
<dbReference type="Proteomes" id="UP000317909">
    <property type="component" value="Chromosome"/>
</dbReference>
<gene>
    <name evidence="3" type="ORF">I41_21640</name>
</gene>
<accession>A0A517TX88</accession>
<dbReference type="RefSeq" id="WP_145432482.1">
    <property type="nucleotide sequence ID" value="NZ_CP036339.1"/>
</dbReference>
<keyword evidence="4" id="KW-1185">Reference proteome</keyword>
<evidence type="ECO:0000313" key="4">
    <source>
        <dbReference type="Proteomes" id="UP000317909"/>
    </source>
</evidence>
<keyword evidence="2" id="KW-0472">Membrane</keyword>
<evidence type="ECO:0000313" key="3">
    <source>
        <dbReference type="EMBL" id="QDT72977.1"/>
    </source>
</evidence>
<feature type="transmembrane region" description="Helical" evidence="2">
    <location>
        <begin position="266"/>
        <end position="284"/>
    </location>
</feature>
<feature type="transmembrane region" description="Helical" evidence="2">
    <location>
        <begin position="125"/>
        <end position="155"/>
    </location>
</feature>
<feature type="transmembrane region" description="Helical" evidence="2">
    <location>
        <begin position="30"/>
        <end position="52"/>
    </location>
</feature>
<keyword evidence="2" id="KW-1133">Transmembrane helix</keyword>
<dbReference type="KEGG" id="llh:I41_21640"/>
<dbReference type="AlphaFoldDB" id="A0A517TX88"/>
<evidence type="ECO:0000256" key="2">
    <source>
        <dbReference type="SAM" id="Phobius"/>
    </source>
</evidence>